<dbReference type="EMBL" id="BAAARJ010000007">
    <property type="protein sequence ID" value="GAA2609930.1"/>
    <property type="molecule type" value="Genomic_DNA"/>
</dbReference>
<accession>A0ABN3PZX7</accession>
<comment type="caution">
    <text evidence="3">The sequence shown here is derived from an EMBL/GenBank/DDBJ whole genome shotgun (WGS) entry which is preliminary data.</text>
</comment>
<organism evidence="3 4">
    <name type="scientific">Streptomyces axinellae</name>
    <dbReference type="NCBI Taxonomy" id="552788"/>
    <lineage>
        <taxon>Bacteria</taxon>
        <taxon>Bacillati</taxon>
        <taxon>Actinomycetota</taxon>
        <taxon>Actinomycetes</taxon>
        <taxon>Kitasatosporales</taxon>
        <taxon>Streptomycetaceae</taxon>
        <taxon>Streptomyces</taxon>
    </lineage>
</organism>
<dbReference type="Proteomes" id="UP001501447">
    <property type="component" value="Unassembled WGS sequence"/>
</dbReference>
<evidence type="ECO:0000313" key="4">
    <source>
        <dbReference type="Proteomes" id="UP001501447"/>
    </source>
</evidence>
<sequence length="90" mass="8979">MPPLGGAGPWWADLGAIGGLVVAALGLAAIVLLLLGMPGFPQGSWTDYYGLAKVVAIGLVAGGATLFSRRRGKPAPPPSGETGEAPDNAR</sequence>
<evidence type="ECO:0000256" key="2">
    <source>
        <dbReference type="SAM" id="Phobius"/>
    </source>
</evidence>
<feature type="region of interest" description="Disordered" evidence="1">
    <location>
        <begin position="68"/>
        <end position="90"/>
    </location>
</feature>
<evidence type="ECO:0000313" key="3">
    <source>
        <dbReference type="EMBL" id="GAA2609930.1"/>
    </source>
</evidence>
<feature type="transmembrane region" description="Helical" evidence="2">
    <location>
        <begin position="12"/>
        <end position="36"/>
    </location>
</feature>
<proteinExistence type="predicted"/>
<name>A0ABN3PZX7_9ACTN</name>
<evidence type="ECO:0008006" key="5">
    <source>
        <dbReference type="Google" id="ProtNLM"/>
    </source>
</evidence>
<keyword evidence="2" id="KW-0812">Transmembrane</keyword>
<gene>
    <name evidence="3" type="ORF">GCM10009863_24330</name>
</gene>
<keyword evidence="4" id="KW-1185">Reference proteome</keyword>
<keyword evidence="2" id="KW-1133">Transmembrane helix</keyword>
<feature type="transmembrane region" description="Helical" evidence="2">
    <location>
        <begin position="48"/>
        <end position="67"/>
    </location>
</feature>
<keyword evidence="2" id="KW-0472">Membrane</keyword>
<evidence type="ECO:0000256" key="1">
    <source>
        <dbReference type="SAM" id="MobiDB-lite"/>
    </source>
</evidence>
<reference evidence="3 4" key="1">
    <citation type="journal article" date="2019" name="Int. J. Syst. Evol. Microbiol.">
        <title>The Global Catalogue of Microorganisms (GCM) 10K type strain sequencing project: providing services to taxonomists for standard genome sequencing and annotation.</title>
        <authorList>
            <consortium name="The Broad Institute Genomics Platform"/>
            <consortium name="The Broad Institute Genome Sequencing Center for Infectious Disease"/>
            <person name="Wu L."/>
            <person name="Ma J."/>
        </authorList>
    </citation>
    <scope>NUCLEOTIDE SEQUENCE [LARGE SCALE GENOMIC DNA]</scope>
    <source>
        <strain evidence="3 4">JCM 16373</strain>
    </source>
</reference>
<protein>
    <recommendedName>
        <fullName evidence="5">Integral membrane protein</fullName>
    </recommendedName>
</protein>